<evidence type="ECO:0000313" key="1">
    <source>
        <dbReference type="EMBL" id="OGZ68450.1"/>
    </source>
</evidence>
<comment type="caution">
    <text evidence="1">The sequence shown here is derived from an EMBL/GenBank/DDBJ whole genome shotgun (WGS) entry which is preliminary data.</text>
</comment>
<reference evidence="1 2" key="1">
    <citation type="journal article" date="2016" name="Nat. Commun.">
        <title>Thousands of microbial genomes shed light on interconnected biogeochemical processes in an aquifer system.</title>
        <authorList>
            <person name="Anantharaman K."/>
            <person name="Brown C.T."/>
            <person name="Hug L.A."/>
            <person name="Sharon I."/>
            <person name="Castelle C.J."/>
            <person name="Probst A.J."/>
            <person name="Thomas B.C."/>
            <person name="Singh A."/>
            <person name="Wilkins M.J."/>
            <person name="Karaoz U."/>
            <person name="Brodie E.L."/>
            <person name="Williams K.H."/>
            <person name="Hubbard S.S."/>
            <person name="Banfield J.F."/>
        </authorList>
    </citation>
    <scope>NUCLEOTIDE SEQUENCE [LARGE SCALE GENOMIC DNA]</scope>
</reference>
<name>A0A1G2I1Z3_9BACT</name>
<organism evidence="1 2">
    <name type="scientific">Candidatus Staskawiczbacteria bacterium RIFCSPHIGHO2_02_FULL_42_22</name>
    <dbReference type="NCBI Taxonomy" id="1802207"/>
    <lineage>
        <taxon>Bacteria</taxon>
        <taxon>Candidatus Staskawicziibacteriota</taxon>
    </lineage>
</organism>
<evidence type="ECO:0000313" key="2">
    <source>
        <dbReference type="Proteomes" id="UP000178820"/>
    </source>
</evidence>
<proteinExistence type="predicted"/>
<protein>
    <submittedName>
        <fullName evidence="1">Uncharacterized protein</fullName>
    </submittedName>
</protein>
<dbReference type="AlphaFoldDB" id="A0A1G2I1Z3"/>
<dbReference type="EMBL" id="MHOT01000022">
    <property type="protein sequence ID" value="OGZ68450.1"/>
    <property type="molecule type" value="Genomic_DNA"/>
</dbReference>
<dbReference type="Proteomes" id="UP000178820">
    <property type="component" value="Unassembled WGS sequence"/>
</dbReference>
<gene>
    <name evidence="1" type="ORF">A3D44_00715</name>
</gene>
<accession>A0A1G2I1Z3</accession>
<sequence>MNDYYLAFASGEWSCCRTLDFQAENDEKAKIFMRDFEDRTGYAVHSLVRKNYSEGAGLQIYHGEVSYRFHKK</sequence>